<dbReference type="AlphaFoldDB" id="A0A2X0RZD9"/>
<gene>
    <name evidence="1" type="ORF">BTBSAS_100066</name>
</gene>
<evidence type="ECO:0000313" key="2">
    <source>
        <dbReference type="Proteomes" id="UP000270190"/>
    </source>
</evidence>
<dbReference type="EMBL" id="OUNC01000002">
    <property type="protein sequence ID" value="SPP26597.1"/>
    <property type="molecule type" value="Genomic_DNA"/>
</dbReference>
<protein>
    <submittedName>
        <fullName evidence="1">Uncharacterized protein</fullName>
    </submittedName>
</protein>
<sequence length="43" mass="5171">MYATNDLKKLAQHDYELAFSAIKLEKKSKKRNQLRQHLPQWIS</sequence>
<evidence type="ECO:0000313" key="1">
    <source>
        <dbReference type="EMBL" id="SPP26597.1"/>
    </source>
</evidence>
<proteinExistence type="predicted"/>
<name>A0A2X0RZD9_BROTH</name>
<dbReference type="Proteomes" id="UP000270190">
    <property type="component" value="Unassembled WGS sequence"/>
</dbReference>
<reference evidence="2" key="1">
    <citation type="submission" date="2018-04" db="EMBL/GenBank/DDBJ databases">
        <authorList>
            <person name="Illikoud N."/>
        </authorList>
    </citation>
    <scope>NUCLEOTIDE SEQUENCE [LARGE SCALE GENOMIC DNA]</scope>
</reference>
<organism evidence="1 2">
    <name type="scientific">Brochothrix thermosphacta</name>
    <name type="common">Microbacterium thermosphactum</name>
    <dbReference type="NCBI Taxonomy" id="2756"/>
    <lineage>
        <taxon>Bacteria</taxon>
        <taxon>Bacillati</taxon>
        <taxon>Bacillota</taxon>
        <taxon>Bacilli</taxon>
        <taxon>Bacillales</taxon>
        <taxon>Listeriaceae</taxon>
        <taxon>Brochothrix</taxon>
    </lineage>
</organism>
<accession>A0A2X0RZD9</accession>